<proteinExistence type="predicted"/>
<dbReference type="Proteomes" id="UP000594220">
    <property type="component" value="Unplaced"/>
</dbReference>
<dbReference type="InterPro" id="IPR024771">
    <property type="entry name" value="SUZ"/>
</dbReference>
<reference evidence="2" key="1">
    <citation type="submission" date="2025-08" db="UniProtKB">
        <authorList>
            <consortium name="Ensembl"/>
        </authorList>
    </citation>
    <scope>IDENTIFICATION</scope>
</reference>
<organism evidence="2 3">
    <name type="scientific">Crocodylus porosus</name>
    <name type="common">Saltwater crocodile</name>
    <name type="synonym">Estuarine crocodile</name>
    <dbReference type="NCBI Taxonomy" id="8502"/>
    <lineage>
        <taxon>Eukaryota</taxon>
        <taxon>Metazoa</taxon>
        <taxon>Chordata</taxon>
        <taxon>Craniata</taxon>
        <taxon>Vertebrata</taxon>
        <taxon>Euteleostomi</taxon>
        <taxon>Archelosauria</taxon>
        <taxon>Archosauria</taxon>
        <taxon>Crocodylia</taxon>
        <taxon>Longirostres</taxon>
        <taxon>Crocodylidae</taxon>
        <taxon>Crocodylus</taxon>
    </lineage>
</organism>
<keyword evidence="3" id="KW-1185">Reference proteome</keyword>
<name>A0A7M4FWY3_CROPO</name>
<dbReference type="Ensembl" id="ENSCPRT00005015503.1">
    <property type="protein sequence ID" value="ENSCPRP00005013191.1"/>
    <property type="gene ID" value="ENSCPRG00005009333.1"/>
</dbReference>
<dbReference type="GeneTree" id="ENSGT00960000192712"/>
<reference evidence="2" key="2">
    <citation type="submission" date="2025-09" db="UniProtKB">
        <authorList>
            <consortium name="Ensembl"/>
        </authorList>
    </citation>
    <scope>IDENTIFICATION</scope>
</reference>
<protein>
    <recommendedName>
        <fullName evidence="1">SUZ domain-containing protein</fullName>
    </recommendedName>
</protein>
<evidence type="ECO:0000313" key="3">
    <source>
        <dbReference type="Proteomes" id="UP000594220"/>
    </source>
</evidence>
<feature type="domain" description="SUZ" evidence="1">
    <location>
        <begin position="1"/>
        <end position="32"/>
    </location>
</feature>
<evidence type="ECO:0000259" key="1">
    <source>
        <dbReference type="PROSITE" id="PS51673"/>
    </source>
</evidence>
<dbReference type="AlphaFoldDB" id="A0A7M4FWY3"/>
<dbReference type="PROSITE" id="PS51673">
    <property type="entry name" value="SUZ"/>
    <property type="match status" value="1"/>
</dbReference>
<sequence>IHPFRDDRRSKSIEEREEEYQRVRERIFAQDVSSCFNCLFSAVFFSVVRQYPPPLHGKNSKACFILSKNVTHGRSCLNGLGVNLFKRLAMQISLPLSLISLI</sequence>
<evidence type="ECO:0000313" key="2">
    <source>
        <dbReference type="Ensembl" id="ENSCPRP00005013191.1"/>
    </source>
</evidence>
<accession>A0A7M4FWY3</accession>
<dbReference type="Pfam" id="PF12752">
    <property type="entry name" value="SUZ"/>
    <property type="match status" value="1"/>
</dbReference>